<dbReference type="EMBL" id="CM020620">
    <property type="protein sequence ID" value="KAK1867956.1"/>
    <property type="molecule type" value="Genomic_DNA"/>
</dbReference>
<sequence length="695" mass="76200">MEGLQQWMKENRFSDYFSAFVDKLGVECVDDLQLVMAADMPIVGLKPVQARRFTSLLSARGSVPVAAAPSSSPQPAEPPTTNTAVASQSTDSTWLCADERRNSREAAIGGDGRSDSPSDCEVDSDGDYDGNPGARVTPPTKRRKINRLSKKQRVGALRSDMEGTARVRLHESYGNGQQKGTSEAVSHRGTGHAARADGNDCPCSSVFLTLAPQFLVAKRTTRELQRTTSTDGDRVQKALSQYNYARLGRVAIDVLFDGRGNWLVHEACARRHLNVSNSWLARCHSRAIEAAHVPIVKMTKSAIASSPNVDALVARIRRPDDCLLSAQQFLKSSALNTVFDVTASVEHGLCGAPSNRTKVAERNLFVEFVRAHRSPTGRTADKNGRFHGAAFYLDSKWAVLRNIKSDDTRVSFSSSFNAALAASGRQPVHTDIPLRWLRSLFGSTTRIGGRLAPSDQHTTLYPHKTDVCSTCEFFHADLRAAKQSLERHNQQSDQASMQRQDAIREVKTAIEHMEEAFMGHKNEASVAMDFHKQIVAGAAERYEVLVNMFDRVMCVTPREGDQADGVMDVTNDFISRASKDWFEVSSDYQQDKSVPAWNLSPQPGPTYFMSGETHYVHIFCVESCGETTGPSRFSRNVVYSRSERVGGAKSSDNTLSTLSDMLLGGECSGVGDPPVYRSGFGPDGALGPFEKKTLC</sequence>
<evidence type="ECO:0000313" key="2">
    <source>
        <dbReference type="Proteomes" id="UP000798662"/>
    </source>
</evidence>
<dbReference type="Proteomes" id="UP000798662">
    <property type="component" value="Chromosome 3"/>
</dbReference>
<protein>
    <submittedName>
        <fullName evidence="1">Uncharacterized protein</fullName>
    </submittedName>
</protein>
<evidence type="ECO:0000313" key="1">
    <source>
        <dbReference type="EMBL" id="KAK1867956.1"/>
    </source>
</evidence>
<name>A0ACC3CD90_PYRYE</name>
<reference evidence="1" key="1">
    <citation type="submission" date="2019-11" db="EMBL/GenBank/DDBJ databases">
        <title>Nori genome reveals adaptations in red seaweeds to the harsh intertidal environment.</title>
        <authorList>
            <person name="Wang D."/>
            <person name="Mao Y."/>
        </authorList>
    </citation>
    <scope>NUCLEOTIDE SEQUENCE</scope>
    <source>
        <tissue evidence="1">Gametophyte</tissue>
    </source>
</reference>
<organism evidence="1 2">
    <name type="scientific">Pyropia yezoensis</name>
    <name type="common">Susabi-nori</name>
    <name type="synonym">Porphyra yezoensis</name>
    <dbReference type="NCBI Taxonomy" id="2788"/>
    <lineage>
        <taxon>Eukaryota</taxon>
        <taxon>Rhodophyta</taxon>
        <taxon>Bangiophyceae</taxon>
        <taxon>Bangiales</taxon>
        <taxon>Bangiaceae</taxon>
        <taxon>Pyropia</taxon>
    </lineage>
</organism>
<proteinExistence type="predicted"/>
<accession>A0ACC3CD90</accession>
<comment type="caution">
    <text evidence="1">The sequence shown here is derived from an EMBL/GenBank/DDBJ whole genome shotgun (WGS) entry which is preliminary data.</text>
</comment>
<keyword evidence="2" id="KW-1185">Reference proteome</keyword>
<gene>
    <name evidence="1" type="ORF">I4F81_010453</name>
</gene>